<dbReference type="Proteomes" id="UP001302494">
    <property type="component" value="Chromosome"/>
</dbReference>
<reference evidence="1 2" key="1">
    <citation type="submission" date="2023-01" db="EMBL/GenBank/DDBJ databases">
        <title>Cultivation and genomic characterization of new, ubiquitous marine nitrite-oxidizing bacteria from the Nitrospirales.</title>
        <authorList>
            <person name="Mueller A.J."/>
            <person name="Daebeler A."/>
            <person name="Herbold C.W."/>
            <person name="Kirkegaard R.H."/>
            <person name="Daims H."/>
        </authorList>
    </citation>
    <scope>NUCLEOTIDE SEQUENCE [LARGE SCALE GENOMIC DNA]</scope>
    <source>
        <strain evidence="1 2">DK</strain>
    </source>
</reference>
<proteinExistence type="predicted"/>
<dbReference type="AlphaFoldDB" id="A0AA96GMK9"/>
<sequence length="340" mass="38136">MNAMSSWYRPDPLTRDLIHLINARRHEHGDPSLAIEVLQALLDQDREHEVLTVLAALDENMAEWLFDLLAEAASSCLMEDESEDSEMYGILASFELSLQANLEYPLKLKIDPVETADLLRKHLHVPSGAVITVEPRLLTDSTLEFLSLQKIHDHISNLAEGQPRQTIAARLHPPVEATAFLFFEILGVPDTTLPEALSEDDCQAIMDHLVSQCPEVAKAPQLLEAPNYAAYALYDAQNAVRLHRLADETAAVWHDLEGPVRSRTVVHLHTQCGNGVYMPVWTDLFDPDLPEDHGPIWTSPDVWVFTADLPIEWPGELLTNRLLAEGCTRFENHIVEATDN</sequence>
<dbReference type="RefSeq" id="WP_312748749.1">
    <property type="nucleotide sequence ID" value="NZ_CP116968.1"/>
</dbReference>
<organism evidence="1 2">
    <name type="scientific">Candidatus Nitrospira neomarina</name>
    <dbReference type="NCBI Taxonomy" id="3020899"/>
    <lineage>
        <taxon>Bacteria</taxon>
        <taxon>Pseudomonadati</taxon>
        <taxon>Nitrospirota</taxon>
        <taxon>Nitrospiria</taxon>
        <taxon>Nitrospirales</taxon>
        <taxon>Nitrospiraceae</taxon>
        <taxon>Nitrospira</taxon>
    </lineage>
</organism>
<dbReference type="KEGG" id="nneo:PQG83_09320"/>
<name>A0AA96GMK9_9BACT</name>
<evidence type="ECO:0000313" key="2">
    <source>
        <dbReference type="Proteomes" id="UP001302494"/>
    </source>
</evidence>
<accession>A0AA96GMK9</accession>
<keyword evidence="2" id="KW-1185">Reference proteome</keyword>
<dbReference type="EMBL" id="CP116968">
    <property type="protein sequence ID" value="WNM63938.1"/>
    <property type="molecule type" value="Genomic_DNA"/>
</dbReference>
<protein>
    <submittedName>
        <fullName evidence="1">Uncharacterized protein</fullName>
    </submittedName>
</protein>
<evidence type="ECO:0000313" key="1">
    <source>
        <dbReference type="EMBL" id="WNM63938.1"/>
    </source>
</evidence>
<gene>
    <name evidence="1" type="ORF">PQG83_09320</name>
</gene>